<gene>
    <name evidence="2" type="primary">Vigan.11G067000</name>
    <name evidence="2" type="ORF">VIGAN_11067000</name>
</gene>
<organism evidence="2 3">
    <name type="scientific">Vigna angularis var. angularis</name>
    <dbReference type="NCBI Taxonomy" id="157739"/>
    <lineage>
        <taxon>Eukaryota</taxon>
        <taxon>Viridiplantae</taxon>
        <taxon>Streptophyta</taxon>
        <taxon>Embryophyta</taxon>
        <taxon>Tracheophyta</taxon>
        <taxon>Spermatophyta</taxon>
        <taxon>Magnoliopsida</taxon>
        <taxon>eudicotyledons</taxon>
        <taxon>Gunneridae</taxon>
        <taxon>Pentapetalae</taxon>
        <taxon>rosids</taxon>
        <taxon>fabids</taxon>
        <taxon>Fabales</taxon>
        <taxon>Fabaceae</taxon>
        <taxon>Papilionoideae</taxon>
        <taxon>50 kb inversion clade</taxon>
        <taxon>NPAAA clade</taxon>
        <taxon>indigoferoid/millettioid clade</taxon>
        <taxon>Phaseoleae</taxon>
        <taxon>Vigna</taxon>
    </lineage>
</organism>
<reference evidence="2 3" key="1">
    <citation type="journal article" date="2015" name="Sci. Rep.">
        <title>The power of single molecule real-time sequencing technology in the de novo assembly of a eukaryotic genome.</title>
        <authorList>
            <person name="Sakai H."/>
            <person name="Naito K."/>
            <person name="Ogiso-Tanaka E."/>
            <person name="Takahashi Y."/>
            <person name="Iseki K."/>
            <person name="Muto C."/>
            <person name="Satou K."/>
            <person name="Teruya K."/>
            <person name="Shiroma A."/>
            <person name="Shimoji M."/>
            <person name="Hirano T."/>
            <person name="Itoh T."/>
            <person name="Kaga A."/>
            <person name="Tomooka N."/>
        </authorList>
    </citation>
    <scope>NUCLEOTIDE SEQUENCE [LARGE SCALE GENOMIC DNA]</scope>
    <source>
        <strain evidence="3">cv. Shumari</strain>
    </source>
</reference>
<feature type="transmembrane region" description="Helical" evidence="1">
    <location>
        <begin position="32"/>
        <end position="52"/>
    </location>
</feature>
<evidence type="ECO:0000256" key="1">
    <source>
        <dbReference type="SAM" id="Phobius"/>
    </source>
</evidence>
<dbReference type="EMBL" id="AP015044">
    <property type="protein sequence ID" value="BAU01438.1"/>
    <property type="molecule type" value="Genomic_DNA"/>
</dbReference>
<keyword evidence="1" id="KW-1133">Transmembrane helix</keyword>
<keyword evidence="1" id="KW-0472">Membrane</keyword>
<dbReference type="AlphaFoldDB" id="A0A0S3T844"/>
<name>A0A0S3T844_PHAAN</name>
<dbReference type="Proteomes" id="UP000291084">
    <property type="component" value="Chromosome 11"/>
</dbReference>
<sequence length="78" mass="8585">MQTVSSTVLQHDVSEVSEHSTPAAFPVNCQTTLSLVSCLFTSFGLGFVLLTVTQRVLWLLEDNSEIAPLFGTTIYNYD</sequence>
<evidence type="ECO:0000313" key="2">
    <source>
        <dbReference type="EMBL" id="BAU01438.1"/>
    </source>
</evidence>
<keyword evidence="1" id="KW-0812">Transmembrane</keyword>
<proteinExistence type="predicted"/>
<evidence type="ECO:0000313" key="3">
    <source>
        <dbReference type="Proteomes" id="UP000291084"/>
    </source>
</evidence>
<accession>A0A0S3T844</accession>
<keyword evidence="3" id="KW-1185">Reference proteome</keyword>
<protein>
    <submittedName>
        <fullName evidence="2">Uncharacterized protein</fullName>
    </submittedName>
</protein>